<evidence type="ECO:0000313" key="1">
    <source>
        <dbReference type="EMBL" id="RSL66063.1"/>
    </source>
</evidence>
<evidence type="ECO:0008006" key="3">
    <source>
        <dbReference type="Google" id="ProtNLM"/>
    </source>
</evidence>
<name>A0A428QL68_9HYPO</name>
<dbReference type="PANTHER" id="PTHR37538">
    <property type="entry name" value="BTB DOMAIN-CONTAINING PROTEIN"/>
    <property type="match status" value="1"/>
</dbReference>
<protein>
    <recommendedName>
        <fullName evidence="3">BTB domain-containing protein</fullName>
    </recommendedName>
</protein>
<dbReference type="Proteomes" id="UP000288168">
    <property type="component" value="Unassembled WGS sequence"/>
</dbReference>
<accession>A0A428QL68</accession>
<organism evidence="1 2">
    <name type="scientific">Fusarium duplospermum</name>
    <dbReference type="NCBI Taxonomy" id="1325734"/>
    <lineage>
        <taxon>Eukaryota</taxon>
        <taxon>Fungi</taxon>
        <taxon>Dikarya</taxon>
        <taxon>Ascomycota</taxon>
        <taxon>Pezizomycotina</taxon>
        <taxon>Sordariomycetes</taxon>
        <taxon>Hypocreomycetidae</taxon>
        <taxon>Hypocreales</taxon>
        <taxon>Nectriaceae</taxon>
        <taxon>Fusarium</taxon>
        <taxon>Fusarium solani species complex</taxon>
    </lineage>
</organism>
<comment type="caution">
    <text evidence="1">The sequence shown here is derived from an EMBL/GenBank/DDBJ whole genome shotgun (WGS) entry which is preliminary data.</text>
</comment>
<dbReference type="OrthoDB" id="3594103at2759"/>
<proteinExistence type="predicted"/>
<gene>
    <name evidence="1" type="ORF">CEP54_003863</name>
</gene>
<dbReference type="InterPro" id="IPR011333">
    <property type="entry name" value="SKP1/BTB/POZ_sf"/>
</dbReference>
<keyword evidence="2" id="KW-1185">Reference proteome</keyword>
<dbReference type="Gene3D" id="3.30.710.10">
    <property type="entry name" value="Potassium Channel Kv1.1, Chain A"/>
    <property type="match status" value="1"/>
</dbReference>
<sequence>MSNAVATVEEGTLSPYLGTIMALVFNDNYVWVHSRLIRKYPNFAARFKHNQLKMKPVPQGAAHIIVHYLYTGCYKGLKALGNREVDTTKYHFKMAVHVYDLAHEYNLYQLEDMATDELQGLAPMLQLGTIITVLDQQEFTHTKISGWLRDYISGEVMRAGKAATADAVQVMEDDLKHNRPITGIVCETVAKMGLENQRLRRTLEKK</sequence>
<dbReference type="PANTHER" id="PTHR37538:SF4">
    <property type="entry name" value="PITSLRE SERINE_THREONINE-PROTEIN KINASE CDC2L1"/>
    <property type="match status" value="1"/>
</dbReference>
<dbReference type="EMBL" id="NKCI01000026">
    <property type="protein sequence ID" value="RSL66063.1"/>
    <property type="molecule type" value="Genomic_DNA"/>
</dbReference>
<reference evidence="1 2" key="1">
    <citation type="submission" date="2017-06" db="EMBL/GenBank/DDBJ databases">
        <title>Comparative genomic analysis of Ambrosia Fusariam Clade fungi.</title>
        <authorList>
            <person name="Stajich J.E."/>
            <person name="Carrillo J."/>
            <person name="Kijimoto T."/>
            <person name="Eskalen A."/>
            <person name="O'Donnell K."/>
            <person name="Kasson M."/>
        </authorList>
    </citation>
    <scope>NUCLEOTIDE SEQUENCE [LARGE SCALE GENOMIC DNA]</scope>
    <source>
        <strain evidence="1 2">NRRL62584</strain>
    </source>
</reference>
<dbReference type="AlphaFoldDB" id="A0A428QL68"/>
<evidence type="ECO:0000313" key="2">
    <source>
        <dbReference type="Proteomes" id="UP000288168"/>
    </source>
</evidence>
<dbReference type="STRING" id="1325734.A0A428QL68"/>